<protein>
    <submittedName>
        <fullName evidence="2">Serine/threonine-protein phosphatase 7 long form homolog</fullName>
    </submittedName>
</protein>
<reference evidence="2" key="2">
    <citation type="submission" date="2025-08" db="UniProtKB">
        <authorList>
            <consortium name="RefSeq"/>
        </authorList>
    </citation>
    <scope>IDENTIFICATION</scope>
    <source>
        <tissue evidence="2">Leaf</tissue>
    </source>
</reference>
<accession>A0AC58S9I3</accession>
<dbReference type="Proteomes" id="UP000790787">
    <property type="component" value="Chromosome 2"/>
</dbReference>
<proteinExistence type="predicted"/>
<reference evidence="1" key="1">
    <citation type="journal article" date="2014" name="Nat. Commun.">
        <title>The tobacco genome sequence and its comparison with those of tomato and potato.</title>
        <authorList>
            <person name="Sierro N."/>
            <person name="Battey J.N."/>
            <person name="Ouadi S."/>
            <person name="Bakaher N."/>
            <person name="Bovet L."/>
            <person name="Willig A."/>
            <person name="Goepfert S."/>
            <person name="Peitsch M.C."/>
            <person name="Ivanov N.V."/>
        </authorList>
    </citation>
    <scope>NUCLEOTIDE SEQUENCE [LARGE SCALE GENOMIC DNA]</scope>
</reference>
<dbReference type="RefSeq" id="XP_075081647.1">
    <property type="nucleotide sequence ID" value="XM_075225546.1"/>
</dbReference>
<organism evidence="1 2">
    <name type="scientific">Nicotiana tabacum</name>
    <name type="common">Common tobacco</name>
    <dbReference type="NCBI Taxonomy" id="4097"/>
    <lineage>
        <taxon>Eukaryota</taxon>
        <taxon>Viridiplantae</taxon>
        <taxon>Streptophyta</taxon>
        <taxon>Embryophyta</taxon>
        <taxon>Tracheophyta</taxon>
        <taxon>Spermatophyta</taxon>
        <taxon>Magnoliopsida</taxon>
        <taxon>eudicotyledons</taxon>
        <taxon>Gunneridae</taxon>
        <taxon>Pentapetalae</taxon>
        <taxon>asterids</taxon>
        <taxon>lamiids</taxon>
        <taxon>Solanales</taxon>
        <taxon>Solanaceae</taxon>
        <taxon>Nicotianoideae</taxon>
        <taxon>Nicotianeae</taxon>
        <taxon>Nicotiana</taxon>
    </lineage>
</organism>
<keyword evidence="1" id="KW-1185">Reference proteome</keyword>
<sequence length="264" mass="30258">MDADITNASSAQDIDRHTRLLLLLMFGGVLFLNTSGNLVSLRFLHHVEQLDDLPGYSWGASFLGYMYRQMCTACMGTQRDVAGFLPLLQFVWRPYGDALIAGLPDYCSRGRAMWSSSIPLICLDIVEHHATEQVIRQFGRPQLVLIPPTWIRTYYQQDDRSRVDQTYVAWLEAQIEVWDERYNLIHPPPAPERTDGEHEYMGWYRSVTRLLVGNPIHRAGGRYIPYAGRHEALMLQYTGEGATTLHGYVRRATKLAAETLRRAR</sequence>
<gene>
    <name evidence="2" type="primary">LOC142166393</name>
</gene>
<evidence type="ECO:0000313" key="1">
    <source>
        <dbReference type="Proteomes" id="UP000790787"/>
    </source>
</evidence>
<name>A0AC58S9I3_TOBAC</name>
<evidence type="ECO:0000313" key="2">
    <source>
        <dbReference type="RefSeq" id="XP_075081647.1"/>
    </source>
</evidence>